<dbReference type="InterPro" id="IPR034164">
    <property type="entry name" value="Pepsin-like_dom"/>
</dbReference>
<dbReference type="InterPro" id="IPR001969">
    <property type="entry name" value="Aspartic_peptidase_AS"/>
</dbReference>
<dbReference type="CDD" id="cd05471">
    <property type="entry name" value="pepsin_like"/>
    <property type="match status" value="1"/>
</dbReference>
<dbReference type="Proteomes" id="UP001162131">
    <property type="component" value="Unassembled WGS sequence"/>
</dbReference>
<keyword evidence="4 6" id="KW-0378">Hydrolase</keyword>
<organism evidence="8 9">
    <name type="scientific">Blepharisma stoltei</name>
    <dbReference type="NCBI Taxonomy" id="1481888"/>
    <lineage>
        <taxon>Eukaryota</taxon>
        <taxon>Sar</taxon>
        <taxon>Alveolata</taxon>
        <taxon>Ciliophora</taxon>
        <taxon>Postciliodesmatophora</taxon>
        <taxon>Heterotrichea</taxon>
        <taxon>Heterotrichida</taxon>
        <taxon>Blepharismidae</taxon>
        <taxon>Blepharisma</taxon>
    </lineage>
</organism>
<feature type="active site" evidence="5">
    <location>
        <position position="76"/>
    </location>
</feature>
<evidence type="ECO:0000256" key="5">
    <source>
        <dbReference type="PIRSR" id="PIRSR601461-1"/>
    </source>
</evidence>
<keyword evidence="9" id="KW-1185">Reference proteome</keyword>
<accession>A0AAU9KEA9</accession>
<dbReference type="PROSITE" id="PS51767">
    <property type="entry name" value="PEPTIDASE_A1"/>
    <property type="match status" value="1"/>
</dbReference>
<dbReference type="Gene3D" id="2.40.70.10">
    <property type="entry name" value="Acid Proteases"/>
    <property type="match status" value="2"/>
</dbReference>
<keyword evidence="2 6" id="KW-0645">Protease</keyword>
<dbReference type="PRINTS" id="PR00792">
    <property type="entry name" value="PEPSIN"/>
</dbReference>
<dbReference type="PROSITE" id="PS00141">
    <property type="entry name" value="ASP_PROTEASE"/>
    <property type="match status" value="1"/>
</dbReference>
<dbReference type="PANTHER" id="PTHR47966:SF51">
    <property type="entry name" value="BETA-SITE APP-CLEAVING ENZYME, ISOFORM A-RELATED"/>
    <property type="match status" value="1"/>
</dbReference>
<dbReference type="AlphaFoldDB" id="A0AAU9KEA9"/>
<evidence type="ECO:0000256" key="4">
    <source>
        <dbReference type="ARBA" id="ARBA00022801"/>
    </source>
</evidence>
<name>A0AAU9KEA9_9CILI</name>
<dbReference type="GO" id="GO:0004190">
    <property type="term" value="F:aspartic-type endopeptidase activity"/>
    <property type="evidence" value="ECO:0007669"/>
    <property type="project" value="UniProtKB-KW"/>
</dbReference>
<gene>
    <name evidence="8" type="ORF">BSTOLATCC_MIC65384</name>
</gene>
<evidence type="ECO:0000256" key="6">
    <source>
        <dbReference type="RuleBase" id="RU000454"/>
    </source>
</evidence>
<dbReference type="SUPFAM" id="SSF50630">
    <property type="entry name" value="Acid proteases"/>
    <property type="match status" value="1"/>
</dbReference>
<proteinExistence type="inferred from homology"/>
<feature type="domain" description="Peptidase A1" evidence="7">
    <location>
        <begin position="58"/>
        <end position="370"/>
    </location>
</feature>
<dbReference type="EMBL" id="CAJZBQ010000063">
    <property type="protein sequence ID" value="CAG9336078.1"/>
    <property type="molecule type" value="Genomic_DNA"/>
</dbReference>
<evidence type="ECO:0000259" key="7">
    <source>
        <dbReference type="PROSITE" id="PS51767"/>
    </source>
</evidence>
<sequence>MQFLYFILPAVFASISIDLDTHFKSNEEHWEHFQKVRAKNLLEAGTSSMLKNGDDTIYYGVISIGTPAKKFTCQYDTGSTTLWVVKKGCEDCHKCDQTYDPTKSSTFKDLDATMDIEYGIGSTSGEMVSDVVGIGDSTVLNATQYAFLMATKETNDTGFAPDGLIGFAFDDLGQGYPSLMTVLQTQKKITSRTFAFFLNYEGSSPQSNLMVEGYDLAKYSNQTAFIYVDLVAKNPPDFWEISFTQTLFGTTILDIAITGIIDTGTSFIYAPLKDVTAISAFLTSSKTFGCKQDGEGLIFCDKISSELPSIYFQAAGITLELAPHDYMYKVKGKYLLIIFPQEDDYWLLGDSFIRRYYINFDMDNQRLGFALSNAKMDDDSGVYLSLIGLGLAFLSF</sequence>
<dbReference type="InterPro" id="IPR001461">
    <property type="entry name" value="Aspartic_peptidase_A1"/>
</dbReference>
<reference evidence="8" key="1">
    <citation type="submission" date="2021-09" db="EMBL/GenBank/DDBJ databases">
        <authorList>
            <consortium name="AG Swart"/>
            <person name="Singh M."/>
            <person name="Singh A."/>
            <person name="Seah K."/>
            <person name="Emmerich C."/>
        </authorList>
    </citation>
    <scope>NUCLEOTIDE SEQUENCE</scope>
    <source>
        <strain evidence="8">ATCC30299</strain>
    </source>
</reference>
<dbReference type="PANTHER" id="PTHR47966">
    <property type="entry name" value="BETA-SITE APP-CLEAVING ENZYME, ISOFORM A-RELATED"/>
    <property type="match status" value="1"/>
</dbReference>
<dbReference type="InterPro" id="IPR033121">
    <property type="entry name" value="PEPTIDASE_A1"/>
</dbReference>
<dbReference type="InterPro" id="IPR021109">
    <property type="entry name" value="Peptidase_aspartic_dom_sf"/>
</dbReference>
<evidence type="ECO:0000256" key="2">
    <source>
        <dbReference type="ARBA" id="ARBA00022670"/>
    </source>
</evidence>
<evidence type="ECO:0000313" key="9">
    <source>
        <dbReference type="Proteomes" id="UP001162131"/>
    </source>
</evidence>
<feature type="active site" evidence="5">
    <location>
        <position position="262"/>
    </location>
</feature>
<dbReference type="Pfam" id="PF00026">
    <property type="entry name" value="Asp"/>
    <property type="match status" value="1"/>
</dbReference>
<comment type="similarity">
    <text evidence="1 6">Belongs to the peptidase A1 family.</text>
</comment>
<evidence type="ECO:0000313" key="8">
    <source>
        <dbReference type="EMBL" id="CAG9336078.1"/>
    </source>
</evidence>
<comment type="caution">
    <text evidence="8">The sequence shown here is derived from an EMBL/GenBank/DDBJ whole genome shotgun (WGS) entry which is preliminary data.</text>
</comment>
<evidence type="ECO:0000256" key="3">
    <source>
        <dbReference type="ARBA" id="ARBA00022750"/>
    </source>
</evidence>
<keyword evidence="3 6" id="KW-0064">Aspartyl protease</keyword>
<evidence type="ECO:0000256" key="1">
    <source>
        <dbReference type="ARBA" id="ARBA00007447"/>
    </source>
</evidence>
<dbReference type="GO" id="GO:0006508">
    <property type="term" value="P:proteolysis"/>
    <property type="evidence" value="ECO:0007669"/>
    <property type="project" value="UniProtKB-KW"/>
</dbReference>
<protein>
    <recommendedName>
        <fullName evidence="7">Peptidase A1 domain-containing protein</fullName>
    </recommendedName>
</protein>